<reference evidence="2 3" key="1">
    <citation type="submission" date="2015-02" db="EMBL/GenBank/DDBJ databases">
        <authorList>
            <person name="Ju K.-S."/>
            <person name="Doroghazi J.R."/>
            <person name="Metcalf W."/>
        </authorList>
    </citation>
    <scope>NUCLEOTIDE SEQUENCE [LARGE SCALE GENOMIC DNA]</scope>
    <source>
        <strain evidence="2 3">NRRL B-16140</strain>
    </source>
</reference>
<evidence type="ECO:0000256" key="1">
    <source>
        <dbReference type="SAM" id="MobiDB-lite"/>
    </source>
</evidence>
<feature type="non-terminal residue" evidence="2">
    <location>
        <position position="91"/>
    </location>
</feature>
<feature type="region of interest" description="Disordered" evidence="1">
    <location>
        <begin position="1"/>
        <end position="29"/>
    </location>
</feature>
<dbReference type="EMBL" id="JYJG01000345">
    <property type="protein sequence ID" value="KJK42530.1"/>
    <property type="molecule type" value="Genomic_DNA"/>
</dbReference>
<dbReference type="AlphaFoldDB" id="A0A0F0GGP7"/>
<proteinExistence type="predicted"/>
<evidence type="ECO:0000313" key="2">
    <source>
        <dbReference type="EMBL" id="KJK42530.1"/>
    </source>
</evidence>
<dbReference type="PATRIC" id="fig|68170.10.peg.9496"/>
<gene>
    <name evidence="2" type="ORF">UK23_36715</name>
</gene>
<protein>
    <submittedName>
        <fullName evidence="2">Uncharacterized protein</fullName>
    </submittedName>
</protein>
<evidence type="ECO:0000313" key="3">
    <source>
        <dbReference type="Proteomes" id="UP000033393"/>
    </source>
</evidence>
<accession>A0A0F0GGP7</accession>
<dbReference type="Proteomes" id="UP000033393">
    <property type="component" value="Unassembled WGS sequence"/>
</dbReference>
<comment type="caution">
    <text evidence="2">The sequence shown here is derived from an EMBL/GenBank/DDBJ whole genome shotgun (WGS) entry which is preliminary data.</text>
</comment>
<sequence length="91" mass="9884">MISPGPGVHTRKPSWPPVRTARLFPTTSASPAVMRRRNGELADPIAGRIPAVPDRRSAQPSSPIRYARLMPASTARNELTLAIHPPVGRFP</sequence>
<name>A0A0F0GGP7_LENAE</name>
<keyword evidence="3" id="KW-1185">Reference proteome</keyword>
<organism evidence="2 3">
    <name type="scientific">Lentzea aerocolonigenes</name>
    <name type="common">Lechevalieria aerocolonigenes</name>
    <name type="synonym">Saccharothrix aerocolonigenes</name>
    <dbReference type="NCBI Taxonomy" id="68170"/>
    <lineage>
        <taxon>Bacteria</taxon>
        <taxon>Bacillati</taxon>
        <taxon>Actinomycetota</taxon>
        <taxon>Actinomycetes</taxon>
        <taxon>Pseudonocardiales</taxon>
        <taxon>Pseudonocardiaceae</taxon>
        <taxon>Lentzea</taxon>
    </lineage>
</organism>